<evidence type="ECO:0000313" key="9">
    <source>
        <dbReference type="Proteomes" id="UP000308196"/>
    </source>
</evidence>
<feature type="transmembrane region" description="Helical" evidence="5">
    <location>
        <begin position="73"/>
        <end position="91"/>
    </location>
</feature>
<reference evidence="7 10" key="2">
    <citation type="submission" date="2024-06" db="EMBL/GenBank/DDBJ databases">
        <title>Soil Sphingobacterium thalpophilum.</title>
        <authorList>
            <person name="Yang J."/>
            <person name="Li J."/>
        </authorList>
    </citation>
    <scope>NUCLEOTIDE SEQUENCE [LARGE SCALE GENOMIC DNA]</scope>
    <source>
        <strain evidence="7 10">22g91tb</strain>
    </source>
</reference>
<evidence type="ECO:0000313" key="7">
    <source>
        <dbReference type="EMBL" id="MEZ0454104.1"/>
    </source>
</evidence>
<dbReference type="EMBL" id="JBEOQB010000006">
    <property type="protein sequence ID" value="MEZ0454104.1"/>
    <property type="molecule type" value="Genomic_DNA"/>
</dbReference>
<proteinExistence type="predicted"/>
<evidence type="ECO:0000256" key="1">
    <source>
        <dbReference type="ARBA" id="ARBA00004141"/>
    </source>
</evidence>
<evidence type="ECO:0000256" key="3">
    <source>
        <dbReference type="ARBA" id="ARBA00022989"/>
    </source>
</evidence>
<feature type="transmembrane region" description="Helical" evidence="5">
    <location>
        <begin position="45"/>
        <end position="66"/>
    </location>
</feature>
<dbReference type="Proteomes" id="UP000308196">
    <property type="component" value="Chromosome"/>
</dbReference>
<evidence type="ECO:0000259" key="6">
    <source>
        <dbReference type="Pfam" id="PF07291"/>
    </source>
</evidence>
<protein>
    <submittedName>
        <fullName evidence="7">MauE/DoxX family redox-associated membrane protein</fullName>
    </submittedName>
</protein>
<dbReference type="Proteomes" id="UP001566204">
    <property type="component" value="Unassembled WGS sequence"/>
</dbReference>
<dbReference type="KEGG" id="stha:NCTC11429_02523"/>
<evidence type="ECO:0000313" key="10">
    <source>
        <dbReference type="Proteomes" id="UP001566204"/>
    </source>
</evidence>
<keyword evidence="4 5" id="KW-0472">Membrane</keyword>
<dbReference type="AlphaFoldDB" id="A0A4U9V6I7"/>
<name>A0A4U9V6I7_9SPHI</name>
<dbReference type="EMBL" id="LR590484">
    <property type="protein sequence ID" value="VTR41453.1"/>
    <property type="molecule type" value="Genomic_DNA"/>
</dbReference>
<sequence length="123" mass="14138">MKIVKNILCILFGLLFINAGLDKLLHYMPVPPMDINMQKVFEAFITIRWLLPLVAIIEIIGGALFLFPRTRTVGALVILPILIGIFIHNMIFAPGGLLFWAPLFLIWLWVVFENWGKYRKLMA</sequence>
<keyword evidence="10" id="KW-1185">Reference proteome</keyword>
<feature type="transmembrane region" description="Helical" evidence="5">
    <location>
        <begin position="97"/>
        <end position="115"/>
    </location>
</feature>
<dbReference type="GO" id="GO:0016020">
    <property type="term" value="C:membrane"/>
    <property type="evidence" value="ECO:0007669"/>
    <property type="project" value="UniProtKB-SubCell"/>
</dbReference>
<keyword evidence="3 5" id="KW-1133">Transmembrane helix</keyword>
<dbReference type="RefSeq" id="WP_028070487.1">
    <property type="nucleotide sequence ID" value="NZ_CP141191.1"/>
</dbReference>
<evidence type="ECO:0000256" key="5">
    <source>
        <dbReference type="SAM" id="Phobius"/>
    </source>
</evidence>
<evidence type="ECO:0000256" key="4">
    <source>
        <dbReference type="ARBA" id="ARBA00023136"/>
    </source>
</evidence>
<organism evidence="8 9">
    <name type="scientific">Sphingobacterium thalpophilum</name>
    <dbReference type="NCBI Taxonomy" id="259"/>
    <lineage>
        <taxon>Bacteria</taxon>
        <taxon>Pseudomonadati</taxon>
        <taxon>Bacteroidota</taxon>
        <taxon>Sphingobacteriia</taxon>
        <taxon>Sphingobacteriales</taxon>
        <taxon>Sphingobacteriaceae</taxon>
        <taxon>Sphingobacterium</taxon>
    </lineage>
</organism>
<keyword evidence="2 5" id="KW-0812">Transmembrane</keyword>
<evidence type="ECO:0000313" key="8">
    <source>
        <dbReference type="EMBL" id="VTR41453.1"/>
    </source>
</evidence>
<dbReference type="GO" id="GO:0030416">
    <property type="term" value="P:methylamine metabolic process"/>
    <property type="evidence" value="ECO:0007669"/>
    <property type="project" value="InterPro"/>
</dbReference>
<dbReference type="Pfam" id="PF07291">
    <property type="entry name" value="MauE"/>
    <property type="match status" value="1"/>
</dbReference>
<accession>A0A4U9V6I7</accession>
<comment type="subcellular location">
    <subcellularLocation>
        <location evidence="1">Membrane</location>
        <topology evidence="1">Multi-pass membrane protein</topology>
    </subcellularLocation>
</comment>
<evidence type="ECO:0000256" key="2">
    <source>
        <dbReference type="ARBA" id="ARBA00022692"/>
    </source>
</evidence>
<gene>
    <name evidence="7" type="ORF">ABTW24_21105</name>
    <name evidence="8" type="ORF">NCTC11429_02523</name>
</gene>
<dbReference type="STRING" id="1123265.GCA_000686625_03781"/>
<dbReference type="GeneID" id="78463231"/>
<feature type="domain" description="Methylamine utilisation protein MauE" evidence="6">
    <location>
        <begin position="1"/>
        <end position="87"/>
    </location>
</feature>
<reference evidence="8 9" key="1">
    <citation type="submission" date="2019-05" db="EMBL/GenBank/DDBJ databases">
        <authorList>
            <consortium name="Pathogen Informatics"/>
        </authorList>
    </citation>
    <scope>NUCLEOTIDE SEQUENCE [LARGE SCALE GENOMIC DNA]</scope>
    <source>
        <strain evidence="8 9">NCTC11429</strain>
    </source>
</reference>
<dbReference type="InterPro" id="IPR009908">
    <property type="entry name" value="Methylamine_util_MauE"/>
</dbReference>